<feature type="transmembrane region" description="Helical" evidence="10">
    <location>
        <begin position="41"/>
        <end position="64"/>
    </location>
</feature>
<dbReference type="EMBL" id="UYYA01004572">
    <property type="protein sequence ID" value="VDM62499.1"/>
    <property type="molecule type" value="Genomic_DNA"/>
</dbReference>
<evidence type="ECO:0000259" key="11">
    <source>
        <dbReference type="PROSITE" id="PS50262"/>
    </source>
</evidence>
<keyword evidence="2" id="KW-1003">Cell membrane</keyword>
<keyword evidence="7" id="KW-0675">Receptor</keyword>
<dbReference type="Pfam" id="PF00001">
    <property type="entry name" value="7tm_1"/>
    <property type="match status" value="1"/>
</dbReference>
<proteinExistence type="predicted"/>
<dbReference type="STRING" id="334426.A0A158PL46"/>
<keyword evidence="4 10" id="KW-1133">Transmembrane helix</keyword>
<feature type="transmembrane region" description="Helical" evidence="10">
    <location>
        <begin position="244"/>
        <end position="264"/>
    </location>
</feature>
<evidence type="ECO:0000313" key="13">
    <source>
        <dbReference type="Proteomes" id="UP000267027"/>
    </source>
</evidence>
<dbReference type="Gene3D" id="1.20.1070.10">
    <property type="entry name" value="Rhodopsin 7-helix transmembrane proteins"/>
    <property type="match status" value="1"/>
</dbReference>
<dbReference type="PROSITE" id="PS50262">
    <property type="entry name" value="G_PROTEIN_RECEP_F1_2"/>
    <property type="match status" value="1"/>
</dbReference>
<dbReference type="SUPFAM" id="SSF81321">
    <property type="entry name" value="Family A G protein-coupled receptor-like"/>
    <property type="match status" value="1"/>
</dbReference>
<dbReference type="InterPro" id="IPR000276">
    <property type="entry name" value="GPCR_Rhodpsn"/>
</dbReference>
<evidence type="ECO:0000256" key="10">
    <source>
        <dbReference type="SAM" id="Phobius"/>
    </source>
</evidence>
<accession>A0A158PL46</accession>
<dbReference type="GO" id="GO:0004930">
    <property type="term" value="F:G protein-coupled receptor activity"/>
    <property type="evidence" value="ECO:0007669"/>
    <property type="project" value="UniProtKB-KW"/>
</dbReference>
<feature type="domain" description="G-protein coupled receptors family 1 profile" evidence="11">
    <location>
        <begin position="8"/>
        <end position="238"/>
    </location>
</feature>
<dbReference type="OrthoDB" id="9894375at2759"/>
<feature type="transmembrane region" description="Helical" evidence="10">
    <location>
        <begin position="215"/>
        <end position="238"/>
    </location>
</feature>
<feature type="transmembrane region" description="Helical" evidence="10">
    <location>
        <begin position="169"/>
        <end position="194"/>
    </location>
</feature>
<protein>
    <submittedName>
        <fullName evidence="14">G_PROTEIN_RECEP_F1_2 domain-containing protein</fullName>
    </submittedName>
</protein>
<dbReference type="WBParaSite" id="ACOC_0001091301-mRNA-1">
    <property type="protein sequence ID" value="ACOC_0001091301-mRNA-1"/>
    <property type="gene ID" value="ACOC_0001091301"/>
</dbReference>
<keyword evidence="3 10" id="KW-0812">Transmembrane</keyword>
<evidence type="ECO:0000256" key="5">
    <source>
        <dbReference type="ARBA" id="ARBA00023040"/>
    </source>
</evidence>
<evidence type="ECO:0000256" key="7">
    <source>
        <dbReference type="ARBA" id="ARBA00023170"/>
    </source>
</evidence>
<evidence type="ECO:0000256" key="6">
    <source>
        <dbReference type="ARBA" id="ARBA00023136"/>
    </source>
</evidence>
<organism evidence="14">
    <name type="scientific">Angiostrongylus costaricensis</name>
    <name type="common">Nematode worm</name>
    <dbReference type="NCBI Taxonomy" id="334426"/>
    <lineage>
        <taxon>Eukaryota</taxon>
        <taxon>Metazoa</taxon>
        <taxon>Ecdysozoa</taxon>
        <taxon>Nematoda</taxon>
        <taxon>Chromadorea</taxon>
        <taxon>Rhabditida</taxon>
        <taxon>Rhabditina</taxon>
        <taxon>Rhabditomorpha</taxon>
        <taxon>Strongyloidea</taxon>
        <taxon>Metastrongylidae</taxon>
        <taxon>Angiostrongylus</taxon>
    </lineage>
</organism>
<dbReference type="PANTHER" id="PTHR24246">
    <property type="entry name" value="OLFACTORY RECEPTOR AND ADENOSINE RECEPTOR"/>
    <property type="match status" value="1"/>
</dbReference>
<dbReference type="PRINTS" id="PR00237">
    <property type="entry name" value="GPCRRHODOPSN"/>
</dbReference>
<name>A0A158PL46_ANGCS</name>
<evidence type="ECO:0000313" key="14">
    <source>
        <dbReference type="WBParaSite" id="ACOC_0001091301-mRNA-1"/>
    </source>
</evidence>
<dbReference type="AlphaFoldDB" id="A0A158PL46"/>
<feature type="transmembrane region" description="Helical" evidence="10">
    <location>
        <begin position="12"/>
        <end position="29"/>
    </location>
</feature>
<feature type="transmembrane region" description="Helical" evidence="10">
    <location>
        <begin position="84"/>
        <end position="106"/>
    </location>
</feature>
<evidence type="ECO:0000256" key="4">
    <source>
        <dbReference type="ARBA" id="ARBA00022989"/>
    </source>
</evidence>
<keyword evidence="8" id="KW-0325">Glycoprotein</keyword>
<keyword evidence="13" id="KW-1185">Reference proteome</keyword>
<feature type="transmembrane region" description="Helical" evidence="10">
    <location>
        <begin position="118"/>
        <end position="138"/>
    </location>
</feature>
<evidence type="ECO:0000256" key="2">
    <source>
        <dbReference type="ARBA" id="ARBA00022475"/>
    </source>
</evidence>
<reference evidence="14" key="1">
    <citation type="submission" date="2016-04" db="UniProtKB">
        <authorList>
            <consortium name="WormBaseParasite"/>
        </authorList>
    </citation>
    <scope>IDENTIFICATION</scope>
</reference>
<keyword evidence="5" id="KW-0297">G-protein coupled receptor</keyword>
<dbReference type="Proteomes" id="UP000267027">
    <property type="component" value="Unassembled WGS sequence"/>
</dbReference>
<comment type="subcellular location">
    <subcellularLocation>
        <location evidence="1">Cell membrane</location>
        <topology evidence="1">Multi-pass membrane protein</topology>
    </subcellularLocation>
</comment>
<sequence length="392" mass="44423">YENRKQVVNTSAITVFPVFTWFFFCSRYLRRPIGVNSRLCVSLTASDALCAFFYILTYVINVILPNILSNCWSLLLEVFKLATFFASVFTLLALALNHYIGIVYPLRRHIITPRSVRCAIVLAYFVPSTVFLVMFSTVPGGFRAPVPFAFFSKDGCNGGGILRNVAVRWILVAPFIVFVLLISFLYMHILLHMRNVSKDPLLKTKQTKRTTNRKLLVTLMLLAGSACLGWLPTTVLFLPLRPTMYLRLYLAIIFSLIVDAFIYASRLVEIRYAIERLQSGTYCKTCILKDTYCDDVELKITNAGVFGCGTLPRPTPPEFARYLSETIESRAVRFQKLNSSRKNQSGTQPMSLVLHYVKTADVSNTLYLYCQIVVQVISSGESATKLRNSFNF</sequence>
<reference evidence="12 13" key="2">
    <citation type="submission" date="2018-11" db="EMBL/GenBank/DDBJ databases">
        <authorList>
            <consortium name="Pathogen Informatics"/>
        </authorList>
    </citation>
    <scope>NUCLEOTIDE SEQUENCE [LARGE SCALE GENOMIC DNA]</scope>
    <source>
        <strain evidence="12 13">Costa Rica</strain>
    </source>
</reference>
<evidence type="ECO:0000313" key="12">
    <source>
        <dbReference type="EMBL" id="VDM62499.1"/>
    </source>
</evidence>
<evidence type="ECO:0000256" key="9">
    <source>
        <dbReference type="ARBA" id="ARBA00023224"/>
    </source>
</evidence>
<evidence type="ECO:0000256" key="3">
    <source>
        <dbReference type="ARBA" id="ARBA00022692"/>
    </source>
</evidence>
<keyword evidence="9" id="KW-0807">Transducer</keyword>
<gene>
    <name evidence="12" type="ORF">ACOC_LOCUS10914</name>
</gene>
<dbReference type="GO" id="GO:0005886">
    <property type="term" value="C:plasma membrane"/>
    <property type="evidence" value="ECO:0007669"/>
    <property type="project" value="UniProtKB-SubCell"/>
</dbReference>
<evidence type="ECO:0000256" key="1">
    <source>
        <dbReference type="ARBA" id="ARBA00004651"/>
    </source>
</evidence>
<dbReference type="OMA" id="RASICVK"/>
<evidence type="ECO:0000256" key="8">
    <source>
        <dbReference type="ARBA" id="ARBA00023180"/>
    </source>
</evidence>
<dbReference type="InterPro" id="IPR017452">
    <property type="entry name" value="GPCR_Rhodpsn_7TM"/>
</dbReference>
<dbReference type="PANTHER" id="PTHR24246:SF27">
    <property type="entry name" value="ADENOSINE RECEPTOR, ISOFORM A"/>
    <property type="match status" value="1"/>
</dbReference>
<keyword evidence="6 10" id="KW-0472">Membrane</keyword>